<evidence type="ECO:0000256" key="3">
    <source>
        <dbReference type="ARBA" id="ARBA00022475"/>
    </source>
</evidence>
<dbReference type="RefSeq" id="WP_168448805.1">
    <property type="nucleotide sequence ID" value="NZ_JAAWWK010000001.1"/>
</dbReference>
<dbReference type="PANTHER" id="PTHR20855">
    <property type="entry name" value="ADIPOR/PROGESTIN RECEPTOR-RELATED"/>
    <property type="match status" value="1"/>
</dbReference>
<dbReference type="Pfam" id="PF03006">
    <property type="entry name" value="HlyIII"/>
    <property type="match status" value="1"/>
</dbReference>
<evidence type="ECO:0000313" key="9">
    <source>
        <dbReference type="Proteomes" id="UP000765845"/>
    </source>
</evidence>
<dbReference type="PANTHER" id="PTHR20855:SF3">
    <property type="entry name" value="LD03007P"/>
    <property type="match status" value="1"/>
</dbReference>
<dbReference type="EMBL" id="JAAWWK010000001">
    <property type="protein sequence ID" value="NKI16278.1"/>
    <property type="molecule type" value="Genomic_DNA"/>
</dbReference>
<reference evidence="8 9" key="1">
    <citation type="submission" date="2020-04" db="EMBL/GenBank/DDBJ databases">
        <authorList>
            <person name="Yoon J."/>
        </authorList>
    </citation>
    <scope>NUCLEOTIDE SEQUENCE [LARGE SCALE GENOMIC DNA]</scope>
    <source>
        <strain evidence="8 9">KMU-166</strain>
    </source>
</reference>
<dbReference type="Proteomes" id="UP000765845">
    <property type="component" value="Unassembled WGS sequence"/>
</dbReference>
<comment type="subcellular location">
    <subcellularLocation>
        <location evidence="1">Cell membrane</location>
        <topology evidence="1">Multi-pass membrane protein</topology>
    </subcellularLocation>
</comment>
<gene>
    <name evidence="8" type="ORF">HCU74_02480</name>
</gene>
<evidence type="ECO:0000256" key="2">
    <source>
        <dbReference type="ARBA" id="ARBA00008488"/>
    </source>
</evidence>
<feature type="transmembrane region" description="Helical" evidence="7">
    <location>
        <begin position="12"/>
        <end position="31"/>
    </location>
</feature>
<accession>A0ABX1GCR4</accession>
<evidence type="ECO:0000256" key="4">
    <source>
        <dbReference type="ARBA" id="ARBA00022692"/>
    </source>
</evidence>
<keyword evidence="4 7" id="KW-0812">Transmembrane</keyword>
<evidence type="ECO:0000256" key="7">
    <source>
        <dbReference type="SAM" id="Phobius"/>
    </source>
</evidence>
<keyword evidence="5 7" id="KW-1133">Transmembrane helix</keyword>
<dbReference type="InterPro" id="IPR004254">
    <property type="entry name" value="AdipoR/HlyIII-related"/>
</dbReference>
<feature type="transmembrane region" description="Helical" evidence="7">
    <location>
        <begin position="37"/>
        <end position="55"/>
    </location>
</feature>
<evidence type="ECO:0000256" key="5">
    <source>
        <dbReference type="ARBA" id="ARBA00022989"/>
    </source>
</evidence>
<feature type="transmembrane region" description="Helical" evidence="7">
    <location>
        <begin position="186"/>
        <end position="204"/>
    </location>
</feature>
<organism evidence="8 9">
    <name type="scientific">Spongiibacter thalassae</name>
    <dbReference type="NCBI Taxonomy" id="2721624"/>
    <lineage>
        <taxon>Bacteria</taxon>
        <taxon>Pseudomonadati</taxon>
        <taxon>Pseudomonadota</taxon>
        <taxon>Gammaproteobacteria</taxon>
        <taxon>Cellvibrionales</taxon>
        <taxon>Spongiibacteraceae</taxon>
        <taxon>Spongiibacter</taxon>
    </lineage>
</organism>
<keyword evidence="6 7" id="KW-0472">Membrane</keyword>
<feature type="transmembrane region" description="Helical" evidence="7">
    <location>
        <begin position="100"/>
        <end position="119"/>
    </location>
</feature>
<dbReference type="InterPro" id="IPR005744">
    <property type="entry name" value="Hy-lIII"/>
</dbReference>
<keyword evidence="3" id="KW-1003">Cell membrane</keyword>
<name>A0ABX1GCR4_9GAMM</name>
<comment type="similarity">
    <text evidence="2">Belongs to the UPF0073 (Hly-III) family.</text>
</comment>
<evidence type="ECO:0000256" key="6">
    <source>
        <dbReference type="ARBA" id="ARBA00023136"/>
    </source>
</evidence>
<dbReference type="NCBIfam" id="TIGR01065">
    <property type="entry name" value="hlyIII"/>
    <property type="match status" value="1"/>
</dbReference>
<feature type="transmembrane region" description="Helical" evidence="7">
    <location>
        <begin position="155"/>
        <end position="174"/>
    </location>
</feature>
<feature type="transmembrane region" description="Helical" evidence="7">
    <location>
        <begin position="126"/>
        <end position="143"/>
    </location>
</feature>
<protein>
    <submittedName>
        <fullName evidence="8">Hemolysin III family protein</fullName>
    </submittedName>
</protein>
<proteinExistence type="inferred from homology"/>
<evidence type="ECO:0000313" key="8">
    <source>
        <dbReference type="EMBL" id="NKI16278.1"/>
    </source>
</evidence>
<feature type="transmembrane region" description="Helical" evidence="7">
    <location>
        <begin position="76"/>
        <end position="94"/>
    </location>
</feature>
<evidence type="ECO:0000256" key="1">
    <source>
        <dbReference type="ARBA" id="ARBA00004651"/>
    </source>
</evidence>
<sequence length="205" mass="23015">MYRGERFNGFSHLAGVIAAVVGAVLLTLQVWPQGDPWVRFSVLVYGLSLMALYSFSTLYHSSRGPVKALFRQLDHLAIYLLIAGTYSPFLMKSLRHGDGPWMFVLIWALAAVGMVLEMVPKANRRLWAILIYLLMGWVSLLVIRPLAEALPPEGLQLLLGGGLAYTGGVVFYVFDKKVRHFHGIWHLFVLAGSVSHFLCIYLYVF</sequence>
<keyword evidence="9" id="KW-1185">Reference proteome</keyword>
<comment type="caution">
    <text evidence="8">The sequence shown here is derived from an EMBL/GenBank/DDBJ whole genome shotgun (WGS) entry which is preliminary data.</text>
</comment>